<evidence type="ECO:0000256" key="12">
    <source>
        <dbReference type="ARBA" id="ARBA00023221"/>
    </source>
</evidence>
<evidence type="ECO:0000256" key="4">
    <source>
        <dbReference type="ARBA" id="ARBA00022525"/>
    </source>
</evidence>
<dbReference type="SUPFAM" id="SSF58113">
    <property type="entry name" value="Apolipoprotein A-I"/>
    <property type="match status" value="1"/>
</dbReference>
<keyword evidence="9" id="KW-0445">Lipid transport</keyword>
<dbReference type="GO" id="GO:0055090">
    <property type="term" value="P:acylglycerol homeostasis"/>
    <property type="evidence" value="ECO:0007669"/>
    <property type="project" value="TreeGrafter"/>
</dbReference>
<dbReference type="Proteomes" id="UP000472262">
    <property type="component" value="Unassembled WGS sequence"/>
</dbReference>
<keyword evidence="10" id="KW-0443">Lipid metabolism</keyword>
<dbReference type="PANTHER" id="PTHR18976">
    <property type="entry name" value="APOLIPOPROTEIN"/>
    <property type="match status" value="1"/>
</dbReference>
<dbReference type="GO" id="GO:0033700">
    <property type="term" value="P:phospholipid efflux"/>
    <property type="evidence" value="ECO:0007669"/>
    <property type="project" value="TreeGrafter"/>
</dbReference>
<keyword evidence="3" id="KW-0813">Transport</keyword>
<dbReference type="GO" id="GO:0060228">
    <property type="term" value="F:phosphatidylcholine-sterol O-acyltransferase activator activity"/>
    <property type="evidence" value="ECO:0007669"/>
    <property type="project" value="TreeGrafter"/>
</dbReference>
<dbReference type="InParanoid" id="A0A672M745"/>
<keyword evidence="12" id="KW-0753">Steroid metabolism</keyword>
<protein>
    <submittedName>
        <fullName evidence="14">Apolipoprotein A-I-1-like</fullName>
    </submittedName>
</protein>
<dbReference type="InterPro" id="IPR050163">
    <property type="entry name" value="Apolipoprotein_A1/A4/E"/>
</dbReference>
<comment type="subcellular location">
    <subcellularLocation>
        <location evidence="1">Secreted</location>
    </subcellularLocation>
</comment>
<dbReference type="OMA" id="HTAEMDE"/>
<dbReference type="GO" id="GO:1903561">
    <property type="term" value="C:extracellular vesicle"/>
    <property type="evidence" value="ECO:0007669"/>
    <property type="project" value="TreeGrafter"/>
</dbReference>
<dbReference type="GO" id="GO:0008203">
    <property type="term" value="P:cholesterol metabolic process"/>
    <property type="evidence" value="ECO:0007669"/>
    <property type="project" value="UniProtKB-KW"/>
</dbReference>
<dbReference type="Pfam" id="PF01442">
    <property type="entry name" value="Apolipoprotein"/>
    <property type="match status" value="1"/>
</dbReference>
<evidence type="ECO:0000256" key="5">
    <source>
        <dbReference type="ARBA" id="ARBA00022548"/>
    </source>
</evidence>
<sequence>MHQAWPLFQRLNLRVLCSGCQARFLRDEPPSQMEHVKSALQVYADQLKQAAHKALTHLDDTEFKDYKEFLGQSVDNLHGYFQDGFQTISPFSTQMLDATKDTREKLIKDAEELGKKIEPMRKELRQVLEKHFQEYSDELKPFFEEYSAKQRQHMEEMKTKLEPVVKSLKEKIGTNWEETKSKLVPIVEAVREKVAEHLQDLKNLLEPYMQDYREQMEKRALDFRQSVSSGELRKKMDELGAQVKPHFDAIIAAVQKAVNKE</sequence>
<keyword evidence="4" id="KW-0964">Secreted</keyword>
<keyword evidence="15" id="KW-1185">Reference proteome</keyword>
<organism evidence="14 15">
    <name type="scientific">Sinocyclocheilus grahami</name>
    <name type="common">Dianchi golden-line fish</name>
    <name type="synonym">Barbus grahami</name>
    <dbReference type="NCBI Taxonomy" id="75366"/>
    <lineage>
        <taxon>Eukaryota</taxon>
        <taxon>Metazoa</taxon>
        <taxon>Chordata</taxon>
        <taxon>Craniata</taxon>
        <taxon>Vertebrata</taxon>
        <taxon>Euteleostomi</taxon>
        <taxon>Actinopterygii</taxon>
        <taxon>Neopterygii</taxon>
        <taxon>Teleostei</taxon>
        <taxon>Ostariophysi</taxon>
        <taxon>Cypriniformes</taxon>
        <taxon>Cyprinidae</taxon>
        <taxon>Cyprininae</taxon>
        <taxon>Sinocyclocheilus</taxon>
    </lineage>
</organism>
<proteinExistence type="inferred from homology"/>
<dbReference type="AlphaFoldDB" id="A0A672M745"/>
<keyword evidence="6" id="KW-0732">Signal</keyword>
<evidence type="ECO:0000256" key="13">
    <source>
        <dbReference type="ARBA" id="ARBA00037506"/>
    </source>
</evidence>
<keyword evidence="8" id="KW-0345">HDL</keyword>
<dbReference type="Ensembl" id="ENSSGRT00000034905.1">
    <property type="protein sequence ID" value="ENSSGRP00000032510.1"/>
    <property type="gene ID" value="ENSSGRG00000018193.1"/>
</dbReference>
<dbReference type="GO" id="GO:0034364">
    <property type="term" value="C:high-density lipoprotein particle"/>
    <property type="evidence" value="ECO:0007669"/>
    <property type="project" value="UniProtKB-KW"/>
</dbReference>
<keyword evidence="5" id="KW-0153">Cholesterol metabolism</keyword>
<dbReference type="GO" id="GO:0034361">
    <property type="term" value="C:very-low-density lipoprotein particle"/>
    <property type="evidence" value="ECO:0007669"/>
    <property type="project" value="TreeGrafter"/>
</dbReference>
<dbReference type="PANTHER" id="PTHR18976:SF11">
    <property type="entry name" value="APOLIPOPROTEIN A-I"/>
    <property type="match status" value="1"/>
</dbReference>
<evidence type="ECO:0000313" key="15">
    <source>
        <dbReference type="Proteomes" id="UP000472262"/>
    </source>
</evidence>
<dbReference type="GO" id="GO:0042627">
    <property type="term" value="C:chylomicron"/>
    <property type="evidence" value="ECO:0007669"/>
    <property type="project" value="TreeGrafter"/>
</dbReference>
<evidence type="ECO:0000256" key="11">
    <source>
        <dbReference type="ARBA" id="ARBA00023166"/>
    </source>
</evidence>
<evidence type="ECO:0000256" key="2">
    <source>
        <dbReference type="ARBA" id="ARBA00008788"/>
    </source>
</evidence>
<dbReference type="GO" id="GO:0042157">
    <property type="term" value="P:lipoprotein metabolic process"/>
    <property type="evidence" value="ECO:0007669"/>
    <property type="project" value="InterPro"/>
</dbReference>
<dbReference type="GO" id="GO:0005543">
    <property type="term" value="F:phospholipid binding"/>
    <property type="evidence" value="ECO:0007669"/>
    <property type="project" value="TreeGrafter"/>
</dbReference>
<evidence type="ECO:0000256" key="10">
    <source>
        <dbReference type="ARBA" id="ARBA00023098"/>
    </source>
</evidence>
<name>A0A672M745_SINGR</name>
<evidence type="ECO:0000256" key="9">
    <source>
        <dbReference type="ARBA" id="ARBA00023055"/>
    </source>
</evidence>
<dbReference type="GO" id="GO:0033344">
    <property type="term" value="P:cholesterol efflux"/>
    <property type="evidence" value="ECO:0007669"/>
    <property type="project" value="TreeGrafter"/>
</dbReference>
<comment type="similarity">
    <text evidence="2">Belongs to the apolipoprotein A1/A4/E family.</text>
</comment>
<comment type="function">
    <text evidence="13">Participates in the reverse transport of cholesterol from tissues to the liver for excretion by promoting cholesterol efflux from tissues and by acting as a cofactor for the lecithin cholesterol acyltransferase (LCAT).</text>
</comment>
<keyword evidence="7" id="KW-0677">Repeat</keyword>
<reference evidence="14" key="2">
    <citation type="submission" date="2025-09" db="UniProtKB">
        <authorList>
            <consortium name="Ensembl"/>
        </authorList>
    </citation>
    <scope>IDENTIFICATION</scope>
</reference>
<evidence type="ECO:0000256" key="3">
    <source>
        <dbReference type="ARBA" id="ARBA00022448"/>
    </source>
</evidence>
<dbReference type="InterPro" id="IPR000074">
    <property type="entry name" value="ApoA_E"/>
</dbReference>
<dbReference type="GO" id="GO:0034362">
    <property type="term" value="C:low-density lipoprotein particle"/>
    <property type="evidence" value="ECO:0007669"/>
    <property type="project" value="TreeGrafter"/>
</dbReference>
<evidence type="ECO:0000256" key="1">
    <source>
        <dbReference type="ARBA" id="ARBA00004613"/>
    </source>
</evidence>
<evidence type="ECO:0000313" key="14">
    <source>
        <dbReference type="Ensembl" id="ENSSGRP00000032510.1"/>
    </source>
</evidence>
<dbReference type="FunCoup" id="A0A672M745">
    <property type="interactions" value="114"/>
</dbReference>
<reference evidence="14" key="1">
    <citation type="submission" date="2025-08" db="UniProtKB">
        <authorList>
            <consortium name="Ensembl"/>
        </authorList>
    </citation>
    <scope>IDENTIFICATION</scope>
</reference>
<dbReference type="Gene3D" id="1.20.120.20">
    <property type="entry name" value="Apolipoprotein"/>
    <property type="match status" value="2"/>
</dbReference>
<accession>A0A672M745</accession>
<evidence type="ECO:0000256" key="6">
    <source>
        <dbReference type="ARBA" id="ARBA00022729"/>
    </source>
</evidence>
<evidence type="ECO:0000256" key="8">
    <source>
        <dbReference type="ARBA" id="ARBA00022850"/>
    </source>
</evidence>
<keyword evidence="11" id="KW-1207">Sterol metabolism</keyword>
<gene>
    <name evidence="14" type="primary">apoa1b</name>
</gene>
<evidence type="ECO:0000256" key="7">
    <source>
        <dbReference type="ARBA" id="ARBA00022737"/>
    </source>
</evidence>
<dbReference type="GO" id="GO:0120020">
    <property type="term" value="F:cholesterol transfer activity"/>
    <property type="evidence" value="ECO:0007669"/>
    <property type="project" value="TreeGrafter"/>
</dbReference>